<dbReference type="SUPFAM" id="SSF52799">
    <property type="entry name" value="(Phosphotyrosine protein) phosphatases II"/>
    <property type="match status" value="1"/>
</dbReference>
<dbReference type="InterPro" id="IPR020422">
    <property type="entry name" value="TYR_PHOSPHATASE_DUAL_dom"/>
</dbReference>
<evidence type="ECO:0000256" key="5">
    <source>
        <dbReference type="PIRSR" id="PIRSR000941-50"/>
    </source>
</evidence>
<dbReference type="EC" id="3.1.3.48" evidence="2"/>
<evidence type="ECO:0000259" key="7">
    <source>
        <dbReference type="PROSITE" id="PS50056"/>
    </source>
</evidence>
<evidence type="ECO:0000256" key="4">
    <source>
        <dbReference type="ARBA" id="ARBA00022912"/>
    </source>
</evidence>
<dbReference type="Proteomes" id="UP000267821">
    <property type="component" value="Unassembled WGS sequence"/>
</dbReference>
<dbReference type="PROSITE" id="PS50056">
    <property type="entry name" value="TYR_PHOSPHATASE_2"/>
    <property type="match status" value="1"/>
</dbReference>
<evidence type="ECO:0000256" key="2">
    <source>
        <dbReference type="ARBA" id="ARBA00013064"/>
    </source>
</evidence>
<reference evidence="8 9" key="1">
    <citation type="journal article" date="2018" name="Nat. Ecol. Evol.">
        <title>Pezizomycetes genomes reveal the molecular basis of ectomycorrhizal truffle lifestyle.</title>
        <authorList>
            <person name="Murat C."/>
            <person name="Payen T."/>
            <person name="Noel B."/>
            <person name="Kuo A."/>
            <person name="Morin E."/>
            <person name="Chen J."/>
            <person name="Kohler A."/>
            <person name="Krizsan K."/>
            <person name="Balestrini R."/>
            <person name="Da Silva C."/>
            <person name="Montanini B."/>
            <person name="Hainaut M."/>
            <person name="Levati E."/>
            <person name="Barry K.W."/>
            <person name="Belfiori B."/>
            <person name="Cichocki N."/>
            <person name="Clum A."/>
            <person name="Dockter R.B."/>
            <person name="Fauchery L."/>
            <person name="Guy J."/>
            <person name="Iotti M."/>
            <person name="Le Tacon F."/>
            <person name="Lindquist E.A."/>
            <person name="Lipzen A."/>
            <person name="Malagnac F."/>
            <person name="Mello A."/>
            <person name="Molinier V."/>
            <person name="Miyauchi S."/>
            <person name="Poulain J."/>
            <person name="Riccioni C."/>
            <person name="Rubini A."/>
            <person name="Sitrit Y."/>
            <person name="Splivallo R."/>
            <person name="Traeger S."/>
            <person name="Wang M."/>
            <person name="Zifcakova L."/>
            <person name="Wipf D."/>
            <person name="Zambonelli A."/>
            <person name="Paolocci F."/>
            <person name="Nowrousian M."/>
            <person name="Ottonello S."/>
            <person name="Baldrian P."/>
            <person name="Spatafora J.W."/>
            <person name="Henrissat B."/>
            <person name="Nagy L.G."/>
            <person name="Aury J.M."/>
            <person name="Wincker P."/>
            <person name="Grigoriev I.V."/>
            <person name="Bonfante P."/>
            <person name="Martin F.M."/>
        </authorList>
    </citation>
    <scope>NUCLEOTIDE SEQUENCE [LARGE SCALE GENOMIC DNA]</scope>
    <source>
        <strain evidence="8 9">ATCC MYA-4762</strain>
    </source>
</reference>
<dbReference type="InterPro" id="IPR000340">
    <property type="entry name" value="Dual-sp_phosphatase_cat-dom"/>
</dbReference>
<feature type="domain" description="Tyrosine-protein phosphatase" evidence="6">
    <location>
        <begin position="27"/>
        <end position="171"/>
    </location>
</feature>
<protein>
    <recommendedName>
        <fullName evidence="2">protein-tyrosine-phosphatase</fullName>
        <ecNumber evidence="2">3.1.3.48</ecNumber>
    </recommendedName>
</protein>
<gene>
    <name evidence="8" type="ORF">L211DRAFT_801857</name>
</gene>
<dbReference type="STRING" id="1051890.A0A3N4M0C2"/>
<comment type="similarity">
    <text evidence="1">Belongs to the protein-tyrosine phosphatase family. Non-receptor class dual specificity subfamily.</text>
</comment>
<dbReference type="PIRSF" id="PIRSF000941">
    <property type="entry name" value="DUSP12"/>
    <property type="match status" value="1"/>
</dbReference>
<feature type="active site" description="Phosphocysteine intermediate" evidence="5">
    <location>
        <position position="115"/>
    </location>
</feature>
<dbReference type="AlphaFoldDB" id="A0A3N4M0C2"/>
<keyword evidence="9" id="KW-1185">Reference proteome</keyword>
<evidence type="ECO:0000313" key="8">
    <source>
        <dbReference type="EMBL" id="RPB28477.1"/>
    </source>
</evidence>
<feature type="domain" description="Tyrosine specific protein phosphatases" evidence="7">
    <location>
        <begin position="92"/>
        <end position="149"/>
    </location>
</feature>
<dbReference type="InterPro" id="IPR029021">
    <property type="entry name" value="Prot-tyrosine_phosphatase-like"/>
</dbReference>
<dbReference type="GO" id="GO:0004725">
    <property type="term" value="F:protein tyrosine phosphatase activity"/>
    <property type="evidence" value="ECO:0007669"/>
    <property type="project" value="UniProtKB-EC"/>
</dbReference>
<dbReference type="InParanoid" id="A0A3N4M0C2"/>
<dbReference type="Gene3D" id="3.90.190.10">
    <property type="entry name" value="Protein tyrosine phosphatase superfamily"/>
    <property type="match status" value="1"/>
</dbReference>
<proteinExistence type="inferred from homology"/>
<dbReference type="FunCoup" id="A0A3N4M0C2">
    <property type="interactions" value="768"/>
</dbReference>
<evidence type="ECO:0000313" key="9">
    <source>
        <dbReference type="Proteomes" id="UP000267821"/>
    </source>
</evidence>
<dbReference type="PROSITE" id="PS50054">
    <property type="entry name" value="TYR_PHOSPHATASE_DUAL"/>
    <property type="match status" value="1"/>
</dbReference>
<evidence type="ECO:0000259" key="6">
    <source>
        <dbReference type="PROSITE" id="PS50054"/>
    </source>
</evidence>
<keyword evidence="3" id="KW-0378">Hydrolase</keyword>
<dbReference type="InterPro" id="IPR000387">
    <property type="entry name" value="Tyr_Pase_dom"/>
</dbReference>
<dbReference type="GO" id="GO:0005634">
    <property type="term" value="C:nucleus"/>
    <property type="evidence" value="ECO:0007669"/>
    <property type="project" value="TreeGrafter"/>
</dbReference>
<dbReference type="GO" id="GO:0008138">
    <property type="term" value="F:protein tyrosine/serine/threonine phosphatase activity"/>
    <property type="evidence" value="ECO:0007669"/>
    <property type="project" value="InterPro"/>
</dbReference>
<keyword evidence="4" id="KW-0904">Protein phosphatase</keyword>
<name>A0A3N4M0C2_9PEZI</name>
<organism evidence="8 9">
    <name type="scientific">Terfezia boudieri ATCC MYA-4762</name>
    <dbReference type="NCBI Taxonomy" id="1051890"/>
    <lineage>
        <taxon>Eukaryota</taxon>
        <taxon>Fungi</taxon>
        <taxon>Dikarya</taxon>
        <taxon>Ascomycota</taxon>
        <taxon>Pezizomycotina</taxon>
        <taxon>Pezizomycetes</taxon>
        <taxon>Pezizales</taxon>
        <taxon>Pezizaceae</taxon>
        <taxon>Terfezia</taxon>
    </lineage>
</organism>
<dbReference type="PANTHER" id="PTHR45848:SF4">
    <property type="entry name" value="DUAL SPECIFICITY PROTEIN PHOSPHATASE 12"/>
    <property type="match status" value="1"/>
</dbReference>
<sequence length="327" mass="36280">MALIGRVLDAQLGSRSRNLNTMDTLCAMNKLAEENIWIGGMFALQQKEAIEKANITHVLSVLRIDLKESLFKGFHDHHVVAVDDTDDEDLLQHFPTTIAFISRGLSSGGAVFVHCAMGISRSATVLTAYLMKTRKLSAEDALETVRAARSFVFPNPSFRKQLELYEEMGCPDAVQEHPKYQRWLFKNQVEMSNMIGRAPDQIRFCDQEKEGAQVQGLEEGSSENVLRCKRCRQTLATSHALAPHTTVLSLAKDSTPQVCSHHFLEPLLWMKPEMSKGAVSGKLKCPKCDSKVGSYAWQGIQCSCGSWVVPGISVAKGKVDEVKVSRL</sequence>
<dbReference type="InterPro" id="IPR016130">
    <property type="entry name" value="Tyr_Pase_AS"/>
</dbReference>
<evidence type="ECO:0000256" key="3">
    <source>
        <dbReference type="ARBA" id="ARBA00022801"/>
    </source>
</evidence>
<dbReference type="EMBL" id="ML121529">
    <property type="protein sequence ID" value="RPB28477.1"/>
    <property type="molecule type" value="Genomic_DNA"/>
</dbReference>
<dbReference type="OrthoDB" id="2017893at2759"/>
<dbReference type="InterPro" id="IPR016278">
    <property type="entry name" value="DUSP12"/>
</dbReference>
<dbReference type="SMART" id="SM00195">
    <property type="entry name" value="DSPc"/>
    <property type="match status" value="1"/>
</dbReference>
<dbReference type="PANTHER" id="PTHR45848">
    <property type="entry name" value="DUAL SPECIFICITY PROTEIN PHOSPHATASE 12 FAMILY MEMBER"/>
    <property type="match status" value="1"/>
</dbReference>
<accession>A0A3N4M0C2</accession>
<evidence type="ECO:0000256" key="1">
    <source>
        <dbReference type="ARBA" id="ARBA00008601"/>
    </source>
</evidence>
<dbReference type="PROSITE" id="PS00383">
    <property type="entry name" value="TYR_PHOSPHATASE_1"/>
    <property type="match status" value="1"/>
</dbReference>
<dbReference type="Pfam" id="PF00782">
    <property type="entry name" value="DSPc"/>
    <property type="match status" value="1"/>
</dbReference>